<evidence type="ECO:0000313" key="3">
    <source>
        <dbReference type="Proteomes" id="UP000320914"/>
    </source>
</evidence>
<dbReference type="RefSeq" id="WP_140677376.1">
    <property type="nucleotide sequence ID" value="NZ_RCZA01000003.1"/>
</dbReference>
<protein>
    <submittedName>
        <fullName evidence="2">Uncharacterized protein</fullName>
    </submittedName>
</protein>
<comment type="caution">
    <text evidence="2">The sequence shown here is derived from an EMBL/GenBank/DDBJ whole genome shotgun (WGS) entry which is preliminary data.</text>
</comment>
<gene>
    <name evidence="2" type="ORF">EAH74_07450</name>
</gene>
<dbReference type="Proteomes" id="UP000320914">
    <property type="component" value="Unassembled WGS sequence"/>
</dbReference>
<sequence length="768" mass="82840">MTAHTETIARLTGKLVFDVNTGPLQQAMAVMQAASQKMLQLGKEVDKLTAKMAKPLKLKIDTSDADKAKTKLSHAIGREAKAQKALSDAKRQTFQAELQSKKWIYSVDKQHSNLVSQSVKDQQHAAVIAAKTFAAQQAANGVSKQQVASQGSLVTLQAKQARLQQILAKTQATTAKADANHLLTQSKANQIQIVAQRIAQKTQHDAILHQARVASLAAAANAKQTAHNNAQTKFQWQGQKHAVWQANQAARAAKAANASNSGGGFGGGGIGSMLHGGIGGIGLNIAEALGPVGVAVAALTAAMYVLRDRVEKRQESTSDTQQFDNALAAASEDPTTRKKFNDAYVNDYQEFGMSINKDSARTYSNSVAGLGKMGYSPDAAMKVMKDRSALFRAGNLNATQQESLNYQMGQVLAKGYASGTDYKPIEDALGPRLAGDVDIGAARQLGYRGKDKGAKAYMLQARTERRITPQSLDAGFAYAVSQNQEPLERHKNSIEARQARYVNDQYLQTAKQQADPALVGAIGERIDAERKLVEAMAPANKMFEELDKSLTNFDTGLINLTAKLFNMSAGKNVDGSEKTDQEKTQDRMTTADMPVSLGMVGTHDYSNVDGNSQHQGGPVGNFWNWALGIKDKREEYKKQAMDLAPDTLGQAGAMPGITPQFQFGADTIKQMAGFYNRSSNSPAFDSVNSTNTANSMAAPQINTTIEGSNINIELHGSATDEDRTKIMDAITVEMDKRTDAMALKMPEIAERSFRNALGQARSLQYDGQ</sequence>
<evidence type="ECO:0000256" key="1">
    <source>
        <dbReference type="SAM" id="MobiDB-lite"/>
    </source>
</evidence>
<reference evidence="2 3" key="1">
    <citation type="journal article" date="2019" name="Environ. Microbiol.">
        <title>Species interactions and distinct microbial communities in high Arctic permafrost affected cryosols are associated with the CH4 and CO2 gas fluxes.</title>
        <authorList>
            <person name="Altshuler I."/>
            <person name="Hamel J."/>
            <person name="Turney S."/>
            <person name="Magnuson E."/>
            <person name="Levesque R."/>
            <person name="Greer C."/>
            <person name="Whyte L.G."/>
        </authorList>
    </citation>
    <scope>NUCLEOTIDE SEQUENCE [LARGE SCALE GENOMIC DNA]</scope>
    <source>
        <strain evidence="2 3">OWC5</strain>
    </source>
</reference>
<dbReference type="AlphaFoldDB" id="A0A502IDX5"/>
<dbReference type="EMBL" id="RCZA01000003">
    <property type="protein sequence ID" value="TPG85121.1"/>
    <property type="molecule type" value="Genomic_DNA"/>
</dbReference>
<evidence type="ECO:0000313" key="2">
    <source>
        <dbReference type="EMBL" id="TPG85121.1"/>
    </source>
</evidence>
<name>A0A502IDX5_9PSED</name>
<proteinExistence type="predicted"/>
<accession>A0A502IDX5</accession>
<organism evidence="2 3">
    <name type="scientific">Pseudomonas mandelii</name>
    <dbReference type="NCBI Taxonomy" id="75612"/>
    <lineage>
        <taxon>Bacteria</taxon>
        <taxon>Pseudomonadati</taxon>
        <taxon>Pseudomonadota</taxon>
        <taxon>Gammaproteobacteria</taxon>
        <taxon>Pseudomonadales</taxon>
        <taxon>Pseudomonadaceae</taxon>
        <taxon>Pseudomonas</taxon>
    </lineage>
</organism>
<feature type="region of interest" description="Disordered" evidence="1">
    <location>
        <begin position="314"/>
        <end position="334"/>
    </location>
</feature>